<keyword evidence="2" id="KW-1185">Reference proteome</keyword>
<protein>
    <submittedName>
        <fullName evidence="1">Uncharacterized protein</fullName>
    </submittedName>
</protein>
<organism evidence="1 2">
    <name type="scientific">Elysia crispata</name>
    <name type="common">lettuce slug</name>
    <dbReference type="NCBI Taxonomy" id="231223"/>
    <lineage>
        <taxon>Eukaryota</taxon>
        <taxon>Metazoa</taxon>
        <taxon>Spiralia</taxon>
        <taxon>Lophotrochozoa</taxon>
        <taxon>Mollusca</taxon>
        <taxon>Gastropoda</taxon>
        <taxon>Heterobranchia</taxon>
        <taxon>Euthyneura</taxon>
        <taxon>Panpulmonata</taxon>
        <taxon>Sacoglossa</taxon>
        <taxon>Placobranchoidea</taxon>
        <taxon>Plakobranchidae</taxon>
        <taxon>Elysia</taxon>
    </lineage>
</organism>
<dbReference type="EMBL" id="JAWDGP010004149">
    <property type="protein sequence ID" value="KAK3767452.1"/>
    <property type="molecule type" value="Genomic_DNA"/>
</dbReference>
<dbReference type="Proteomes" id="UP001283361">
    <property type="component" value="Unassembled WGS sequence"/>
</dbReference>
<name>A0AAE0ZDP0_9GAST</name>
<proteinExistence type="predicted"/>
<reference evidence="1" key="1">
    <citation type="journal article" date="2023" name="G3 (Bethesda)">
        <title>A reference genome for the long-term kleptoplast-retaining sea slug Elysia crispata morphotype clarki.</title>
        <authorList>
            <person name="Eastman K.E."/>
            <person name="Pendleton A.L."/>
            <person name="Shaikh M.A."/>
            <person name="Suttiyut T."/>
            <person name="Ogas R."/>
            <person name="Tomko P."/>
            <person name="Gavelis G."/>
            <person name="Widhalm J.R."/>
            <person name="Wisecaver J.H."/>
        </authorList>
    </citation>
    <scope>NUCLEOTIDE SEQUENCE</scope>
    <source>
        <strain evidence="1">ECLA1</strain>
    </source>
</reference>
<comment type="caution">
    <text evidence="1">The sequence shown here is derived from an EMBL/GenBank/DDBJ whole genome shotgun (WGS) entry which is preliminary data.</text>
</comment>
<sequence length="77" mass="8729">MQVEKSDNLEWQTHRLADREAANQVPRKTKLSEMTGKLYLRAKRSSILTPRDQDLNCRIGPGYGLSTKSNFGGQAKH</sequence>
<dbReference type="AlphaFoldDB" id="A0AAE0ZDP0"/>
<accession>A0AAE0ZDP0</accession>
<evidence type="ECO:0000313" key="1">
    <source>
        <dbReference type="EMBL" id="KAK3767452.1"/>
    </source>
</evidence>
<gene>
    <name evidence="1" type="ORF">RRG08_032127</name>
</gene>
<evidence type="ECO:0000313" key="2">
    <source>
        <dbReference type="Proteomes" id="UP001283361"/>
    </source>
</evidence>